<feature type="compositionally biased region" description="Low complexity" evidence="7">
    <location>
        <begin position="1"/>
        <end position="14"/>
    </location>
</feature>
<evidence type="ECO:0000256" key="6">
    <source>
        <dbReference type="ARBA" id="ARBA00023136"/>
    </source>
</evidence>
<dbReference type="EMBL" id="QFPW01000003">
    <property type="protein sequence ID" value="PZQ50764.1"/>
    <property type="molecule type" value="Genomic_DNA"/>
</dbReference>
<organism evidence="9 10">
    <name type="scientific">Rhodovulum sulfidophilum</name>
    <name type="common">Rhodobacter sulfidophilus</name>
    <dbReference type="NCBI Taxonomy" id="35806"/>
    <lineage>
        <taxon>Bacteria</taxon>
        <taxon>Pseudomonadati</taxon>
        <taxon>Pseudomonadota</taxon>
        <taxon>Alphaproteobacteria</taxon>
        <taxon>Rhodobacterales</taxon>
        <taxon>Paracoccaceae</taxon>
        <taxon>Rhodovulum</taxon>
    </lineage>
</organism>
<feature type="transmembrane region" description="Helical" evidence="8">
    <location>
        <begin position="542"/>
        <end position="561"/>
    </location>
</feature>
<feature type="transmembrane region" description="Helical" evidence="8">
    <location>
        <begin position="265"/>
        <end position="287"/>
    </location>
</feature>
<dbReference type="AlphaFoldDB" id="A0A2W5NCE9"/>
<keyword evidence="3" id="KW-1003">Cell membrane</keyword>
<keyword evidence="4 8" id="KW-0812">Transmembrane</keyword>
<keyword evidence="6 8" id="KW-0472">Membrane</keyword>
<dbReference type="Pfam" id="PF13440">
    <property type="entry name" value="Polysacc_synt_3"/>
    <property type="match status" value="1"/>
</dbReference>
<feature type="transmembrane region" description="Helical" evidence="8">
    <location>
        <begin position="449"/>
        <end position="469"/>
    </location>
</feature>
<evidence type="ECO:0000256" key="4">
    <source>
        <dbReference type="ARBA" id="ARBA00022692"/>
    </source>
</evidence>
<dbReference type="Proteomes" id="UP000249185">
    <property type="component" value="Unassembled WGS sequence"/>
</dbReference>
<reference evidence="9 10" key="1">
    <citation type="submission" date="2017-08" db="EMBL/GenBank/DDBJ databases">
        <title>Infants hospitalized years apart are colonized by the same room-sourced microbial strains.</title>
        <authorList>
            <person name="Brooks B."/>
            <person name="Olm M.R."/>
            <person name="Firek B.A."/>
            <person name="Baker R."/>
            <person name="Thomas B.C."/>
            <person name="Morowitz M.J."/>
            <person name="Banfield J.F."/>
        </authorList>
    </citation>
    <scope>NUCLEOTIDE SEQUENCE [LARGE SCALE GENOMIC DNA]</scope>
    <source>
        <strain evidence="9">S2_005_002_R2_34</strain>
    </source>
</reference>
<comment type="subcellular location">
    <subcellularLocation>
        <location evidence="1">Cell membrane</location>
        <topology evidence="1">Multi-pass membrane protein</topology>
    </subcellularLocation>
</comment>
<evidence type="ECO:0000256" key="2">
    <source>
        <dbReference type="ARBA" id="ARBA00007430"/>
    </source>
</evidence>
<evidence type="ECO:0000256" key="5">
    <source>
        <dbReference type="ARBA" id="ARBA00022989"/>
    </source>
</evidence>
<comment type="caution">
    <text evidence="9">The sequence shown here is derived from an EMBL/GenBank/DDBJ whole genome shotgun (WGS) entry which is preliminary data.</text>
</comment>
<feature type="transmembrane region" description="Helical" evidence="8">
    <location>
        <begin position="506"/>
        <end position="530"/>
    </location>
</feature>
<feature type="transmembrane region" description="Helical" evidence="8">
    <location>
        <begin position="481"/>
        <end position="500"/>
    </location>
</feature>
<gene>
    <name evidence="9" type="ORF">DI556_06505</name>
</gene>
<feature type="transmembrane region" description="Helical" evidence="8">
    <location>
        <begin position="235"/>
        <end position="258"/>
    </location>
</feature>
<dbReference type="PANTHER" id="PTHR30250:SF10">
    <property type="entry name" value="LIPOPOLYSACCHARIDE BIOSYNTHESIS PROTEIN WZXC"/>
    <property type="match status" value="1"/>
</dbReference>
<feature type="compositionally biased region" description="Low complexity" evidence="7">
    <location>
        <begin position="57"/>
        <end position="72"/>
    </location>
</feature>
<feature type="transmembrane region" description="Helical" evidence="8">
    <location>
        <begin position="573"/>
        <end position="596"/>
    </location>
</feature>
<feature type="transmembrane region" description="Helical" evidence="8">
    <location>
        <begin position="204"/>
        <end position="229"/>
    </location>
</feature>
<accession>A0A2W5NCE9</accession>
<protein>
    <recommendedName>
        <fullName evidence="11">Lipopolysaccharide biosynthesis protein</fullName>
    </recommendedName>
</protein>
<evidence type="ECO:0000256" key="7">
    <source>
        <dbReference type="SAM" id="MobiDB-lite"/>
    </source>
</evidence>
<feature type="region of interest" description="Disordered" evidence="7">
    <location>
        <begin position="1"/>
        <end position="27"/>
    </location>
</feature>
<name>A0A2W5NCE9_RHOSU</name>
<comment type="similarity">
    <text evidence="2">Belongs to the polysaccharide synthase family.</text>
</comment>
<evidence type="ECO:0000256" key="3">
    <source>
        <dbReference type="ARBA" id="ARBA00022475"/>
    </source>
</evidence>
<proteinExistence type="inferred from homology"/>
<feature type="transmembrane region" description="Helical" evidence="8">
    <location>
        <begin position="293"/>
        <end position="315"/>
    </location>
</feature>
<feature type="transmembrane region" description="Helical" evidence="8">
    <location>
        <begin position="408"/>
        <end position="437"/>
    </location>
</feature>
<dbReference type="InterPro" id="IPR050833">
    <property type="entry name" value="Poly_Biosynth_Transport"/>
</dbReference>
<evidence type="ECO:0000256" key="8">
    <source>
        <dbReference type="SAM" id="Phobius"/>
    </source>
</evidence>
<keyword evidence="5 8" id="KW-1133">Transmembrane helix</keyword>
<evidence type="ECO:0000313" key="9">
    <source>
        <dbReference type="EMBL" id="PZQ50764.1"/>
    </source>
</evidence>
<feature type="region of interest" description="Disordered" evidence="7">
    <location>
        <begin position="57"/>
        <end position="127"/>
    </location>
</feature>
<evidence type="ECO:0000313" key="10">
    <source>
        <dbReference type="Proteomes" id="UP000249185"/>
    </source>
</evidence>
<dbReference type="GO" id="GO:0005886">
    <property type="term" value="C:plasma membrane"/>
    <property type="evidence" value="ECO:0007669"/>
    <property type="project" value="UniProtKB-SubCell"/>
</dbReference>
<sequence length="610" mass="63074">MTWPWSTSPSPGSGRCRATGRPPRGAAITCATAPGAWSRRNGGWRRSARSCAATCRRWRPASRPGSRPRPCSATMPTPAPARASGGSGRAPGRRPATRPPWPGCAISTPRRVAPCRPRRTRPGRGRAEMSRRLWLGASAADTAIRFAAQTATTIVVARLLAPEDFGVALMVLSIVAVFGTFVGQPIEEALAQLHHLRLDHARAALCAALGLTAAVLLLAPLVGLALARLSGLPDIGFWLPVATLFLIGEGPGAIARALARRHRRFVALSACQSASVLVASGLTILAASLGLGVFALILQRMAPVALLPVLAIAAAPRRRSALVRPAWNAPRFRDLLRFSSLHLSTVSVEAATPAAVAYAVNAVFGTATLGQLNVALRLVEPARQLVSGVGHNLAFAMLYRMQEAPVRLALAASGIVSTVATLAIPAFLGLAVCVPALLPLLLGPGWEAAIPLARALCLAAAVSVPFGFLYSAYSALGRPEYSLAGSVLHLVVVLGGLWLARGNALGGVGLALLAGDIAAALLAVALLIRILGRGAGAPLAQVGRISAAAALMAISLDLVRLRLGPLGPPPVELATLIGAGLLLYPPLLLLACPACLDGLRHSLLAKREPG</sequence>
<dbReference type="PANTHER" id="PTHR30250">
    <property type="entry name" value="PST FAMILY PREDICTED COLANIC ACID TRANSPORTER"/>
    <property type="match status" value="1"/>
</dbReference>
<evidence type="ECO:0000256" key="1">
    <source>
        <dbReference type="ARBA" id="ARBA00004651"/>
    </source>
</evidence>
<evidence type="ECO:0008006" key="11">
    <source>
        <dbReference type="Google" id="ProtNLM"/>
    </source>
</evidence>
<feature type="transmembrane region" description="Helical" evidence="8">
    <location>
        <begin position="165"/>
        <end position="183"/>
    </location>
</feature>